<evidence type="ECO:0000313" key="4">
    <source>
        <dbReference type="Proteomes" id="UP000039324"/>
    </source>
</evidence>
<dbReference type="Proteomes" id="UP000290189">
    <property type="component" value="Unassembled WGS sequence"/>
</dbReference>
<geneLocation type="mitochondrion" evidence="3"/>
<protein>
    <submittedName>
        <fullName evidence="2">Uncharacterized protein</fullName>
    </submittedName>
</protein>
<dbReference type="Proteomes" id="UP000039324">
    <property type="component" value="Unassembled WGS sequence"/>
</dbReference>
<evidence type="ECO:0000313" key="2">
    <source>
        <dbReference type="EMBL" id="CEO95801.1"/>
    </source>
</evidence>
<accession>A0A0G4IKL9</accession>
<dbReference type="EMBL" id="OVEO01000013">
    <property type="protein sequence ID" value="SPR00070.1"/>
    <property type="molecule type" value="Genomic_DNA"/>
</dbReference>
<keyword evidence="1" id="KW-0732">Signal</keyword>
<keyword evidence="3" id="KW-0496">Mitochondrion</keyword>
<dbReference type="EMBL" id="CDSF01000035">
    <property type="protein sequence ID" value="CEO95801.1"/>
    <property type="molecule type" value="Genomic_DNA"/>
</dbReference>
<dbReference type="AlphaFoldDB" id="A0A0G4IKL9"/>
<feature type="chain" id="PRO_5035990675" evidence="1">
    <location>
        <begin position="24"/>
        <end position="215"/>
    </location>
</feature>
<reference evidence="2 4" key="1">
    <citation type="submission" date="2015-02" db="EMBL/GenBank/DDBJ databases">
        <authorList>
            <person name="Chooi Y.-H."/>
        </authorList>
    </citation>
    <scope>NUCLEOTIDE SEQUENCE [LARGE SCALE GENOMIC DNA]</scope>
    <source>
        <strain evidence="2">E3</strain>
    </source>
</reference>
<keyword evidence="4" id="KW-1185">Reference proteome</keyword>
<reference evidence="3 5" key="2">
    <citation type="submission" date="2018-03" db="EMBL/GenBank/DDBJ databases">
        <authorList>
            <person name="Fogelqvist J."/>
        </authorList>
    </citation>
    <scope>NUCLEOTIDE SEQUENCE [LARGE SCALE GENOMIC DNA]</scope>
</reference>
<gene>
    <name evidence="2" type="ORF">PBRA_004514</name>
    <name evidence="3" type="ORF">PLBR_LOCUS7285</name>
</gene>
<name>A0A0G4IKL9_PLABS</name>
<evidence type="ECO:0000313" key="3">
    <source>
        <dbReference type="EMBL" id="SPR00070.1"/>
    </source>
</evidence>
<feature type="signal peptide" evidence="1">
    <location>
        <begin position="1"/>
        <end position="23"/>
    </location>
</feature>
<evidence type="ECO:0000256" key="1">
    <source>
        <dbReference type="SAM" id="SignalP"/>
    </source>
</evidence>
<proteinExistence type="predicted"/>
<organism evidence="2 4">
    <name type="scientific">Plasmodiophora brassicae</name>
    <name type="common">Clubroot disease agent</name>
    <dbReference type="NCBI Taxonomy" id="37360"/>
    <lineage>
        <taxon>Eukaryota</taxon>
        <taxon>Sar</taxon>
        <taxon>Rhizaria</taxon>
        <taxon>Endomyxa</taxon>
        <taxon>Phytomyxea</taxon>
        <taxon>Plasmodiophorida</taxon>
        <taxon>Plasmodiophoridae</taxon>
        <taxon>Plasmodiophora</taxon>
    </lineage>
</organism>
<evidence type="ECO:0000313" key="5">
    <source>
        <dbReference type="Proteomes" id="UP000290189"/>
    </source>
</evidence>
<sequence length="215" mass="22554">MNASPMVTLLLLAICAGALVVRAEEDVDVKRSRKDFVRHAKHFLLTKGTAAGISNIAGQTTYPLLYQKTNIPTEKFVAEGGEELGAVRQVADLYANAQGNLALAEGALTVMDGISKEPSKGDLRTAQKHLMAAATNSIISSRFKTVTNAAPLLLLSSAYHGLKSLRDVQVDAEPPRAPHVHVKYEPGSGKEAASSATTAVATVAAALVSALVVIL</sequence>